<dbReference type="InterPro" id="IPR003488">
    <property type="entry name" value="DprA"/>
</dbReference>
<reference evidence="4 5" key="1">
    <citation type="submission" date="2019-03" db="EMBL/GenBank/DDBJ databases">
        <title>Genomic analyses of the natural microbiome of Caenorhabditis elegans.</title>
        <authorList>
            <person name="Samuel B."/>
        </authorList>
    </citation>
    <scope>NUCLEOTIDE SEQUENCE [LARGE SCALE GENOMIC DNA]</scope>
    <source>
        <strain evidence="4 5">JUb18</strain>
    </source>
</reference>
<evidence type="ECO:0000256" key="1">
    <source>
        <dbReference type="ARBA" id="ARBA00006525"/>
    </source>
</evidence>
<name>A0A4R6RU23_9MICO</name>
<evidence type="ECO:0000259" key="3">
    <source>
        <dbReference type="Pfam" id="PF02481"/>
    </source>
</evidence>
<keyword evidence="5" id="KW-1185">Reference proteome</keyword>
<comment type="caution">
    <text evidence="4">The sequence shown here is derived from an EMBL/GenBank/DDBJ whole genome shotgun (WGS) entry which is preliminary data.</text>
</comment>
<evidence type="ECO:0000313" key="5">
    <source>
        <dbReference type="Proteomes" id="UP000295601"/>
    </source>
</evidence>
<feature type="region of interest" description="Disordered" evidence="2">
    <location>
        <begin position="352"/>
        <end position="376"/>
    </location>
</feature>
<evidence type="ECO:0000313" key="4">
    <source>
        <dbReference type="EMBL" id="TDP90390.1"/>
    </source>
</evidence>
<protein>
    <submittedName>
        <fullName evidence="4">DNA processing protein</fullName>
    </submittedName>
</protein>
<feature type="domain" description="Smf/DprA SLOG" evidence="3">
    <location>
        <begin position="111"/>
        <end position="320"/>
    </location>
</feature>
<dbReference type="Gene3D" id="3.40.50.450">
    <property type="match status" value="1"/>
</dbReference>
<comment type="similarity">
    <text evidence="1">Belongs to the DprA/Smf family.</text>
</comment>
<accession>A0A4R6RU23</accession>
<dbReference type="OrthoDB" id="9785707at2"/>
<dbReference type="NCBIfam" id="TIGR00732">
    <property type="entry name" value="dprA"/>
    <property type="match status" value="1"/>
</dbReference>
<dbReference type="Proteomes" id="UP000295601">
    <property type="component" value="Unassembled WGS sequence"/>
</dbReference>
<dbReference type="EMBL" id="SNYA01000007">
    <property type="protein sequence ID" value="TDP90390.1"/>
    <property type="molecule type" value="Genomic_DNA"/>
</dbReference>
<feature type="compositionally biased region" description="Gly residues" evidence="2">
    <location>
        <begin position="359"/>
        <end position="369"/>
    </location>
</feature>
<evidence type="ECO:0000256" key="2">
    <source>
        <dbReference type="SAM" id="MobiDB-lite"/>
    </source>
</evidence>
<dbReference type="AlphaFoldDB" id="A0A4R6RU23"/>
<sequence>MAGRTTEFPHTPELTPERADALLARVVWSRLVEPGDAIAGTLIAALGAEELLALLAAGRAPRMISARAREAGVTELSDRAITAGVRRWLPRLSRKECVGDLDRAIAADMRLLTPGTSAWPEPLDDLGAHAPLVLWVRGNTAHLTAPSLAVVGARACTGYGANITAELTHAAGDAGLTIVSGAAYGIDAVAHRTALAAGHPTIAVLAGGADRIYPSSHRSLLHRIGVDGLVCSELVPGAAPTRWRFLQRNRLIAALSGATLVTEAGLRSGSLNTAGHAASLGRTLGAVPGPVTSAASAGCHRLIREYGAQLVSNEEELRELLDVPRTALADLGAPAGAKAEAELGTEAGSGAETAAGISTGEGTGLGLGAGSEPTNRSLAGVRGTPAEFEVSGGAESGAVRQPAVQQRVIDALPLRGSRSAEDVARRAGIGRAEARGVLAELELLGYVARRETPSRGGDVWELQRRE</sequence>
<dbReference type="PANTHER" id="PTHR43022">
    <property type="entry name" value="PROTEIN SMF"/>
    <property type="match status" value="1"/>
</dbReference>
<dbReference type="Pfam" id="PF02481">
    <property type="entry name" value="DNA_processg_A"/>
    <property type="match status" value="1"/>
</dbReference>
<dbReference type="PANTHER" id="PTHR43022:SF1">
    <property type="entry name" value="PROTEIN SMF"/>
    <property type="match status" value="1"/>
</dbReference>
<dbReference type="InterPro" id="IPR057666">
    <property type="entry name" value="DrpA_SLOG"/>
</dbReference>
<gene>
    <name evidence="4" type="ORF">EDF62_2961</name>
</gene>
<proteinExistence type="inferred from homology"/>
<dbReference type="SUPFAM" id="SSF102405">
    <property type="entry name" value="MCP/YpsA-like"/>
    <property type="match status" value="1"/>
</dbReference>
<organism evidence="4 5">
    <name type="scientific">Leucobacter luti</name>
    <dbReference type="NCBI Taxonomy" id="340320"/>
    <lineage>
        <taxon>Bacteria</taxon>
        <taxon>Bacillati</taxon>
        <taxon>Actinomycetota</taxon>
        <taxon>Actinomycetes</taxon>
        <taxon>Micrococcales</taxon>
        <taxon>Microbacteriaceae</taxon>
        <taxon>Leucobacter</taxon>
    </lineage>
</organism>
<dbReference type="RefSeq" id="WP_133617530.1">
    <property type="nucleotide sequence ID" value="NZ_SNYA01000007.1"/>
</dbReference>
<dbReference type="GO" id="GO:0009294">
    <property type="term" value="P:DNA-mediated transformation"/>
    <property type="evidence" value="ECO:0007669"/>
    <property type="project" value="InterPro"/>
</dbReference>